<evidence type="ECO:0000313" key="3">
    <source>
        <dbReference type="Proteomes" id="UP000622448"/>
    </source>
</evidence>
<sequence>MAVVKEKKAARQTAGKTQVTCTAKKEVSDKPARADSIVTARVPSEIKEQGNAVLKKIGFTPTELVNAAYKYVLEHEELPSTFSSFEDLRGQHRMLTPEQKEKLQERMRAMTLKAPDGWGERPFKELLDEARGERYARFA</sequence>
<gene>
    <name evidence="2" type="ORF">H8S61_09240</name>
</gene>
<proteinExistence type="predicted"/>
<accession>A0ABR7BRY1</accession>
<evidence type="ECO:0000313" key="2">
    <source>
        <dbReference type="EMBL" id="MBC5584379.1"/>
    </source>
</evidence>
<dbReference type="Proteomes" id="UP000622448">
    <property type="component" value="Unassembled WGS sequence"/>
</dbReference>
<protein>
    <submittedName>
        <fullName evidence="2">Type II toxin-antitoxin system RelB/DinJ family antitoxin</fullName>
    </submittedName>
</protein>
<organism evidence="2 3">
    <name type="scientific">Eggerthella hominis</name>
    <dbReference type="NCBI Taxonomy" id="2763043"/>
    <lineage>
        <taxon>Bacteria</taxon>
        <taxon>Bacillati</taxon>
        <taxon>Actinomycetota</taxon>
        <taxon>Coriobacteriia</taxon>
        <taxon>Eggerthellales</taxon>
        <taxon>Eggerthellaceae</taxon>
        <taxon>Eggerthella</taxon>
    </lineage>
</organism>
<dbReference type="InterPro" id="IPR007337">
    <property type="entry name" value="RelB/DinJ"/>
</dbReference>
<evidence type="ECO:0000256" key="1">
    <source>
        <dbReference type="SAM" id="MobiDB-lite"/>
    </source>
</evidence>
<dbReference type="InterPro" id="IPR013321">
    <property type="entry name" value="Arc_rbn_hlx_hlx"/>
</dbReference>
<comment type="caution">
    <text evidence="2">The sequence shown here is derived from an EMBL/GenBank/DDBJ whole genome shotgun (WGS) entry which is preliminary data.</text>
</comment>
<dbReference type="Pfam" id="PF04221">
    <property type="entry name" value="RelB"/>
    <property type="match status" value="1"/>
</dbReference>
<feature type="compositionally biased region" description="Basic and acidic residues" evidence="1">
    <location>
        <begin position="23"/>
        <end position="33"/>
    </location>
</feature>
<reference evidence="2 3" key="1">
    <citation type="submission" date="2020-08" db="EMBL/GenBank/DDBJ databases">
        <title>Genome public.</title>
        <authorList>
            <person name="Liu C."/>
            <person name="Sun Q."/>
        </authorList>
    </citation>
    <scope>NUCLEOTIDE SEQUENCE [LARGE SCALE GENOMIC DNA]</scope>
    <source>
        <strain evidence="2 3">NSJ-70</strain>
    </source>
</reference>
<dbReference type="EMBL" id="JACOOA010000003">
    <property type="protein sequence ID" value="MBC5584379.1"/>
    <property type="molecule type" value="Genomic_DNA"/>
</dbReference>
<dbReference type="RefSeq" id="WP_186938762.1">
    <property type="nucleotide sequence ID" value="NZ_JACOOA010000003.1"/>
</dbReference>
<dbReference type="Gene3D" id="1.10.1220.10">
    <property type="entry name" value="Met repressor-like"/>
    <property type="match status" value="1"/>
</dbReference>
<feature type="region of interest" description="Disordered" evidence="1">
    <location>
        <begin position="1"/>
        <end position="33"/>
    </location>
</feature>
<name>A0ABR7BRY1_9ACTN</name>
<keyword evidence="3" id="KW-1185">Reference proteome</keyword>